<comment type="caution">
    <text evidence="2">The sequence shown here is derived from an EMBL/GenBank/DDBJ whole genome shotgun (WGS) entry which is preliminary data.</text>
</comment>
<accession>A0A2A1KAN0</accession>
<gene>
    <name evidence="2" type="ORF">AL503_005665</name>
</gene>
<feature type="domain" description="YozE SAM-like" evidence="1">
    <location>
        <begin position="2"/>
        <end position="67"/>
    </location>
</feature>
<evidence type="ECO:0000313" key="2">
    <source>
        <dbReference type="EMBL" id="PNN20295.1"/>
    </source>
</evidence>
<dbReference type="AlphaFoldDB" id="A0A2A1KAN0"/>
<dbReference type="Gene3D" id="1.10.150.260">
    <property type="entry name" value="YozE SAM-like"/>
    <property type="match status" value="1"/>
</dbReference>
<dbReference type="Proteomes" id="UP000053523">
    <property type="component" value="Unassembled WGS sequence"/>
</dbReference>
<dbReference type="RefSeq" id="WP_016931242.1">
    <property type="nucleotide sequence ID" value="NZ_CAJCFW010000029.1"/>
</dbReference>
<dbReference type="SUPFAM" id="SSF140652">
    <property type="entry name" value="YozE-like"/>
    <property type="match status" value="1"/>
</dbReference>
<dbReference type="Pfam" id="PF06855">
    <property type="entry name" value="YozE_SAM_like"/>
    <property type="match status" value="1"/>
</dbReference>
<dbReference type="InterPro" id="IPR036806">
    <property type="entry name" value="YozE_SAM-like_sf"/>
</dbReference>
<dbReference type="EMBL" id="LORN02000015">
    <property type="protein sequence ID" value="PNN20295.1"/>
    <property type="molecule type" value="Genomic_DNA"/>
</dbReference>
<proteinExistence type="predicted"/>
<dbReference type="InterPro" id="IPR023089">
    <property type="entry name" value="YozE_SAM-like"/>
</dbReference>
<evidence type="ECO:0000313" key="3">
    <source>
        <dbReference type="Proteomes" id="UP000053523"/>
    </source>
</evidence>
<name>A0A2A1KAN0_STAHA</name>
<sequence>MSFYEFMQNFVGDDTPLGELVNWINQDSNFPREVKSQAEVLSYFRNNPCPENIPVTIVKRALAVFNQFTNV</sequence>
<protein>
    <recommendedName>
        <fullName evidence="1">YozE SAM-like domain-containing protein</fullName>
    </recommendedName>
</protein>
<dbReference type="STRING" id="1283.ShL2_00411"/>
<reference evidence="2 3" key="1">
    <citation type="submission" date="2017-12" db="EMBL/GenBank/DDBJ databases">
        <title>FDA dAtabase for Regulatory Grade micrObial Sequences (FDA-ARGOS): Supporting development and validation of Infectious Disease Dx tests.</title>
        <authorList>
            <person name="Hoffmann M."/>
            <person name="Allard M."/>
            <person name="Evans P."/>
            <person name="Brown E."/>
            <person name="Tallon L."/>
            <person name="Sadzewicz L."/>
            <person name="Sengamalay N."/>
            <person name="Ott S."/>
            <person name="Godinez A."/>
            <person name="Nagaraj S."/>
            <person name="Vavikolanu K."/>
            <person name="Aluvathingal J."/>
            <person name="Nadendla S."/>
            <person name="Sichtig H."/>
        </authorList>
    </citation>
    <scope>NUCLEOTIDE SEQUENCE [LARGE SCALE GENOMIC DNA]</scope>
    <source>
        <strain evidence="2 3">FDAARGOS_148</strain>
    </source>
</reference>
<organism evidence="2 3">
    <name type="scientific">Staphylococcus haemolyticus</name>
    <dbReference type="NCBI Taxonomy" id="1283"/>
    <lineage>
        <taxon>Bacteria</taxon>
        <taxon>Bacillati</taxon>
        <taxon>Bacillota</taxon>
        <taxon>Bacilli</taxon>
        <taxon>Bacillales</taxon>
        <taxon>Staphylococcaceae</taxon>
        <taxon>Staphylococcus</taxon>
    </lineage>
</organism>
<evidence type="ECO:0000259" key="1">
    <source>
        <dbReference type="Pfam" id="PF06855"/>
    </source>
</evidence>